<name>A0A318H7W4_9BURK</name>
<dbReference type="InterPro" id="IPR011004">
    <property type="entry name" value="Trimer_LpxA-like_sf"/>
</dbReference>
<sequence length="557" mass="58579">MNPELTTLALCLAGLLILSVLLRQARRGGVPPGPARAAWPVAPSTPAGTTPVPQEPAPRARHFRDTLDQALQRGERHLGGQAVVDLTAETLHQPWPLREAERRSGLTRRLWRVQGDCHLPHAMRFNGEVLAHGQIVTAPGGLYHALMAGSRLHLARRCHLHTWGHAGQVDIEGGARLWGTVSADHAMLVAAGVEFHHLSAPVLRFTGDWWPAGTALAGAVVAPDEQEGVSWDPVARRGDAWRSARFAPLRSWQGSLFGRADLSLGEGSEVHGHLRARGELTLKAGTVVHGNVLAAGEIFLAPGCRVSGHLISETAVHIAEGCVIGRGDPPITVRAPRVDIDPGAVVLGEVWSGSRRMPPRALPGRPPAPADGLQAADPEVRRLGTLVGPWWLDLPAAPWQASQAGQRLLVAGSLDIPPLHAWQGELEVRGDLGIGAGSRCLGAVRADGDLQIAAGALVLGDLHCGRTLQLAAGSRIGGSMHAGSAIHIGPGCTLGTPDQPVRISAPVVSIAQGVVLHGEVIATDSGRTVGTLADPLPPEPQAQESLWADTALMESED</sequence>
<keyword evidence="3" id="KW-1185">Reference proteome</keyword>
<protein>
    <recommendedName>
        <fullName evidence="4">Polymer-forming protein</fullName>
    </recommendedName>
</protein>
<evidence type="ECO:0000256" key="1">
    <source>
        <dbReference type="SAM" id="MobiDB-lite"/>
    </source>
</evidence>
<proteinExistence type="predicted"/>
<dbReference type="EMBL" id="QJJS01000003">
    <property type="protein sequence ID" value="PXW97932.1"/>
    <property type="molecule type" value="Genomic_DNA"/>
</dbReference>
<dbReference type="RefSeq" id="WP_110399512.1">
    <property type="nucleotide sequence ID" value="NZ_QJJS01000003.1"/>
</dbReference>
<dbReference type="OrthoDB" id="8768982at2"/>
<reference evidence="2 3" key="1">
    <citation type="submission" date="2018-05" db="EMBL/GenBank/DDBJ databases">
        <title>Genomic Encyclopedia of Type Strains, Phase IV (KMG-IV): sequencing the most valuable type-strain genomes for metagenomic binning, comparative biology and taxonomic classification.</title>
        <authorList>
            <person name="Goeker M."/>
        </authorList>
    </citation>
    <scope>NUCLEOTIDE SEQUENCE [LARGE SCALE GENOMIC DNA]</scope>
    <source>
        <strain evidence="2 3">DSM 566</strain>
    </source>
</reference>
<evidence type="ECO:0000313" key="3">
    <source>
        <dbReference type="Proteomes" id="UP000247811"/>
    </source>
</evidence>
<accession>A0A318H7W4</accession>
<evidence type="ECO:0000313" key="2">
    <source>
        <dbReference type="EMBL" id="PXW97932.1"/>
    </source>
</evidence>
<dbReference type="AlphaFoldDB" id="A0A318H7W4"/>
<organism evidence="2 3">
    <name type="scientific">Sphaerotilus hippei</name>
    <dbReference type="NCBI Taxonomy" id="744406"/>
    <lineage>
        <taxon>Bacteria</taxon>
        <taxon>Pseudomonadati</taxon>
        <taxon>Pseudomonadota</taxon>
        <taxon>Betaproteobacteria</taxon>
        <taxon>Burkholderiales</taxon>
        <taxon>Sphaerotilaceae</taxon>
        <taxon>Sphaerotilus</taxon>
    </lineage>
</organism>
<dbReference type="Proteomes" id="UP000247811">
    <property type="component" value="Unassembled WGS sequence"/>
</dbReference>
<evidence type="ECO:0008006" key="4">
    <source>
        <dbReference type="Google" id="ProtNLM"/>
    </source>
</evidence>
<dbReference type="SUPFAM" id="SSF51161">
    <property type="entry name" value="Trimeric LpxA-like enzymes"/>
    <property type="match status" value="2"/>
</dbReference>
<comment type="caution">
    <text evidence="2">The sequence shown here is derived from an EMBL/GenBank/DDBJ whole genome shotgun (WGS) entry which is preliminary data.</text>
</comment>
<feature type="region of interest" description="Disordered" evidence="1">
    <location>
        <begin position="29"/>
        <end position="58"/>
    </location>
</feature>
<gene>
    <name evidence="2" type="ORF">C7444_10323</name>
</gene>